<protein>
    <submittedName>
        <fullName evidence="3">Glycosyltransferase</fullName>
    </submittedName>
</protein>
<name>A0A5N5FU55_9ROSA</name>
<organism evidence="3 4">
    <name type="scientific">Pyrus ussuriensis x Pyrus communis</name>
    <dbReference type="NCBI Taxonomy" id="2448454"/>
    <lineage>
        <taxon>Eukaryota</taxon>
        <taxon>Viridiplantae</taxon>
        <taxon>Streptophyta</taxon>
        <taxon>Embryophyta</taxon>
        <taxon>Tracheophyta</taxon>
        <taxon>Spermatophyta</taxon>
        <taxon>Magnoliopsida</taxon>
        <taxon>eudicotyledons</taxon>
        <taxon>Gunneridae</taxon>
        <taxon>Pentapetalae</taxon>
        <taxon>rosids</taxon>
        <taxon>fabids</taxon>
        <taxon>Rosales</taxon>
        <taxon>Rosaceae</taxon>
        <taxon>Amygdaloideae</taxon>
        <taxon>Maleae</taxon>
        <taxon>Pyrus</taxon>
    </lineage>
</organism>
<dbReference type="SUPFAM" id="SSF53756">
    <property type="entry name" value="UDP-Glycosyltransferase/glycogen phosphorylase"/>
    <property type="match status" value="2"/>
</dbReference>
<dbReference type="EMBL" id="SMOL01000695">
    <property type="protein sequence ID" value="KAB2601804.1"/>
    <property type="molecule type" value="Genomic_DNA"/>
</dbReference>
<proteinExistence type="predicted"/>
<dbReference type="PANTHER" id="PTHR48048:SF20">
    <property type="entry name" value="GLYCOSYLTRANSFERASE"/>
    <property type="match status" value="1"/>
</dbReference>
<keyword evidence="4" id="KW-1185">Reference proteome</keyword>
<feature type="region of interest" description="Disordered" evidence="2">
    <location>
        <begin position="146"/>
        <end position="169"/>
    </location>
</feature>
<feature type="compositionally biased region" description="Basic and acidic residues" evidence="2">
    <location>
        <begin position="148"/>
        <end position="162"/>
    </location>
</feature>
<dbReference type="GO" id="GO:0035251">
    <property type="term" value="F:UDP-glucosyltransferase activity"/>
    <property type="evidence" value="ECO:0007669"/>
    <property type="project" value="InterPro"/>
</dbReference>
<accession>A0A5N5FU55</accession>
<reference evidence="4" key="2">
    <citation type="submission" date="2019-10" db="EMBL/GenBank/DDBJ databases">
        <title>A de novo genome assembly of a pear dwarfing rootstock.</title>
        <authorList>
            <person name="Wang F."/>
            <person name="Wang J."/>
            <person name="Li S."/>
            <person name="Zhang Y."/>
            <person name="Fang M."/>
            <person name="Ma L."/>
            <person name="Zhao Y."/>
            <person name="Jiang S."/>
        </authorList>
    </citation>
    <scope>NUCLEOTIDE SEQUENCE [LARGE SCALE GENOMIC DNA]</scope>
</reference>
<dbReference type="InterPro" id="IPR050481">
    <property type="entry name" value="UDP-glycosyltransf_plant"/>
</dbReference>
<evidence type="ECO:0000256" key="2">
    <source>
        <dbReference type="SAM" id="MobiDB-lite"/>
    </source>
</evidence>
<evidence type="ECO:0000256" key="1">
    <source>
        <dbReference type="ARBA" id="ARBA00022676"/>
    </source>
</evidence>
<keyword evidence="1" id="KW-0328">Glycosyltransferase</keyword>
<evidence type="ECO:0000313" key="4">
    <source>
        <dbReference type="Proteomes" id="UP000327157"/>
    </source>
</evidence>
<gene>
    <name evidence="3" type="ORF">D8674_002809</name>
</gene>
<dbReference type="AlphaFoldDB" id="A0A5N5FU55"/>
<dbReference type="OrthoDB" id="784214at2759"/>
<comment type="caution">
    <text evidence="3">The sequence shown here is derived from an EMBL/GenBank/DDBJ whole genome shotgun (WGS) entry which is preliminary data.</text>
</comment>
<reference evidence="3 4" key="1">
    <citation type="submission" date="2019-09" db="EMBL/GenBank/DDBJ databases">
        <authorList>
            <person name="Ou C."/>
        </authorList>
    </citation>
    <scope>NUCLEOTIDE SEQUENCE [LARGE SCALE GENOMIC DNA]</scope>
    <source>
        <strain evidence="3">S2</strain>
        <tissue evidence="3">Leaf</tissue>
    </source>
</reference>
<evidence type="ECO:0000313" key="3">
    <source>
        <dbReference type="EMBL" id="KAB2601804.1"/>
    </source>
</evidence>
<dbReference type="PANTHER" id="PTHR48048">
    <property type="entry name" value="GLYCOSYLTRANSFERASE"/>
    <property type="match status" value="1"/>
</dbReference>
<sequence length="223" mass="24382">MGHVVSIVELRKLVLHRYGPQNGSRPLIQNTQNDPHIRRALQEISKSSTAIRALIIDFFCTSALPIAMELHIPTNYFYTYGAAALAAFLYFPKLRGEVVGSAGSSVEEGIGGWVCDTLWLDLGARSSGFRDTIDCMATVCRAPSEQRCSGEGHGNGDKGGREIEEDGFVSGEELERKVRELMELERGRALRERSKKTGEMAMAALGETGSSTRNLVNFVNSIG</sequence>
<reference evidence="3 4" key="3">
    <citation type="submission" date="2019-11" db="EMBL/GenBank/DDBJ databases">
        <title>A de novo genome assembly of a pear dwarfing rootstock.</title>
        <authorList>
            <person name="Wang F."/>
            <person name="Wang J."/>
            <person name="Li S."/>
            <person name="Zhang Y."/>
            <person name="Fang M."/>
            <person name="Ma L."/>
            <person name="Zhao Y."/>
            <person name="Jiang S."/>
        </authorList>
    </citation>
    <scope>NUCLEOTIDE SEQUENCE [LARGE SCALE GENOMIC DNA]</scope>
    <source>
        <strain evidence="3">S2</strain>
        <tissue evidence="3">Leaf</tissue>
    </source>
</reference>
<dbReference type="Proteomes" id="UP000327157">
    <property type="component" value="Chromosome 10"/>
</dbReference>
<keyword evidence="3" id="KW-0808">Transferase</keyword>
<dbReference type="Gene3D" id="3.40.50.2000">
    <property type="entry name" value="Glycogen Phosphorylase B"/>
    <property type="match status" value="2"/>
</dbReference>